<name>A0A2U2BNL7_ALCFA</name>
<accession>A0A2U2BNL7</accession>
<sequence>MSEEKTARSKLDLLYRETLGDVAGLIERTERINDKQREIATALVAGIEAFSAANKQLQDLPEDLANTLGAVLDRASIDLTDQVVHNVQGSLSPIRAELKLISADTARYARFAHASARKMAIFALLVGASAGAGATALLLRFLTS</sequence>
<reference evidence="2 3" key="1">
    <citation type="submission" date="2018-05" db="EMBL/GenBank/DDBJ databases">
        <title>Genome Sequence of an Efficient Indole-Degrading Bacterium, Alcaligenes sp.YBY.</title>
        <authorList>
            <person name="Yang B."/>
        </authorList>
    </citation>
    <scope>NUCLEOTIDE SEQUENCE [LARGE SCALE GENOMIC DNA]</scope>
    <source>
        <strain evidence="2 3">YBY</strain>
    </source>
</reference>
<keyword evidence="1" id="KW-1133">Transmembrane helix</keyword>
<dbReference type="RefSeq" id="WP_109088310.1">
    <property type="nucleotide sequence ID" value="NZ_QEXO01000001.1"/>
</dbReference>
<dbReference type="AlphaFoldDB" id="A0A2U2BNL7"/>
<protein>
    <submittedName>
        <fullName evidence="2">Uncharacterized protein</fullName>
    </submittedName>
</protein>
<proteinExistence type="predicted"/>
<feature type="transmembrane region" description="Helical" evidence="1">
    <location>
        <begin position="120"/>
        <end position="142"/>
    </location>
</feature>
<organism evidence="2 3">
    <name type="scientific">Alcaligenes faecalis</name>
    <dbReference type="NCBI Taxonomy" id="511"/>
    <lineage>
        <taxon>Bacteria</taxon>
        <taxon>Pseudomonadati</taxon>
        <taxon>Pseudomonadota</taxon>
        <taxon>Betaproteobacteria</taxon>
        <taxon>Burkholderiales</taxon>
        <taxon>Alcaligenaceae</taxon>
        <taxon>Alcaligenes</taxon>
    </lineage>
</organism>
<dbReference type="Proteomes" id="UP000245216">
    <property type="component" value="Unassembled WGS sequence"/>
</dbReference>
<keyword evidence="1" id="KW-0812">Transmembrane</keyword>
<evidence type="ECO:0000313" key="3">
    <source>
        <dbReference type="Proteomes" id="UP000245216"/>
    </source>
</evidence>
<reference evidence="2 3" key="2">
    <citation type="submission" date="2018-05" db="EMBL/GenBank/DDBJ databases">
        <authorList>
            <person name="Lanie J.A."/>
            <person name="Ng W.-L."/>
            <person name="Kazmierczak K.M."/>
            <person name="Andrzejewski T.M."/>
            <person name="Davidsen T.M."/>
            <person name="Wayne K.J."/>
            <person name="Tettelin H."/>
            <person name="Glass J.I."/>
            <person name="Rusch D."/>
            <person name="Podicherti R."/>
            <person name="Tsui H.-C.T."/>
            <person name="Winkler M.E."/>
        </authorList>
    </citation>
    <scope>NUCLEOTIDE SEQUENCE [LARGE SCALE GENOMIC DNA]</scope>
    <source>
        <strain evidence="2 3">YBY</strain>
    </source>
</reference>
<dbReference type="EMBL" id="QEXO01000001">
    <property type="protein sequence ID" value="PWE15610.1"/>
    <property type="molecule type" value="Genomic_DNA"/>
</dbReference>
<keyword evidence="1" id="KW-0472">Membrane</keyword>
<comment type="caution">
    <text evidence="2">The sequence shown here is derived from an EMBL/GenBank/DDBJ whole genome shotgun (WGS) entry which is preliminary data.</text>
</comment>
<gene>
    <name evidence="2" type="ORF">DF183_02435</name>
</gene>
<evidence type="ECO:0000256" key="1">
    <source>
        <dbReference type="SAM" id="Phobius"/>
    </source>
</evidence>
<evidence type="ECO:0000313" key="2">
    <source>
        <dbReference type="EMBL" id="PWE15610.1"/>
    </source>
</evidence>